<evidence type="ECO:0000313" key="1">
    <source>
        <dbReference type="EMBL" id="JAD72297.1"/>
    </source>
</evidence>
<sequence>MYQILCNDRVVERSTKFIYHHYQIN</sequence>
<dbReference type="AlphaFoldDB" id="A0A0A9CL90"/>
<reference evidence="1" key="1">
    <citation type="submission" date="2014-09" db="EMBL/GenBank/DDBJ databases">
        <authorList>
            <person name="Magalhaes I.L.F."/>
            <person name="Oliveira U."/>
            <person name="Santos F.R."/>
            <person name="Vidigal T.H.D.A."/>
            <person name="Brescovit A.D."/>
            <person name="Santos A.J."/>
        </authorList>
    </citation>
    <scope>NUCLEOTIDE SEQUENCE</scope>
    <source>
        <tissue evidence="1">Shoot tissue taken approximately 20 cm above the soil surface</tissue>
    </source>
</reference>
<name>A0A0A9CL90_ARUDO</name>
<proteinExistence type="predicted"/>
<organism evidence="1">
    <name type="scientific">Arundo donax</name>
    <name type="common">Giant reed</name>
    <name type="synonym">Donax arundinaceus</name>
    <dbReference type="NCBI Taxonomy" id="35708"/>
    <lineage>
        <taxon>Eukaryota</taxon>
        <taxon>Viridiplantae</taxon>
        <taxon>Streptophyta</taxon>
        <taxon>Embryophyta</taxon>
        <taxon>Tracheophyta</taxon>
        <taxon>Spermatophyta</taxon>
        <taxon>Magnoliopsida</taxon>
        <taxon>Liliopsida</taxon>
        <taxon>Poales</taxon>
        <taxon>Poaceae</taxon>
        <taxon>PACMAD clade</taxon>
        <taxon>Arundinoideae</taxon>
        <taxon>Arundineae</taxon>
        <taxon>Arundo</taxon>
    </lineage>
</organism>
<reference evidence="1" key="2">
    <citation type="journal article" date="2015" name="Data Brief">
        <title>Shoot transcriptome of the giant reed, Arundo donax.</title>
        <authorList>
            <person name="Barrero R.A."/>
            <person name="Guerrero F.D."/>
            <person name="Moolhuijzen P."/>
            <person name="Goolsby J.A."/>
            <person name="Tidwell J."/>
            <person name="Bellgard S.E."/>
            <person name="Bellgard M.I."/>
        </authorList>
    </citation>
    <scope>NUCLEOTIDE SEQUENCE</scope>
    <source>
        <tissue evidence="1">Shoot tissue taken approximately 20 cm above the soil surface</tissue>
    </source>
</reference>
<dbReference type="EMBL" id="GBRH01225598">
    <property type="protein sequence ID" value="JAD72297.1"/>
    <property type="molecule type" value="Transcribed_RNA"/>
</dbReference>
<accession>A0A0A9CL90</accession>
<protein>
    <submittedName>
        <fullName evidence="1">Uncharacterized protein</fullName>
    </submittedName>
</protein>